<proteinExistence type="predicted"/>
<sequence>MLYNNVPPYSAALRAQVPLPHIISRFDQPSSLLDIDFVQLLNCSDAQTPPTEEYVVFTSQIDFKDKTFVQYRLDLGDVEFKDHDYFLSDDIPPRGWLTEAFSPTNEAPRGILVSEFNLHQWAEGSTTESNVGFAYNGRVKCPFSIPYDYCITSPVTFGDERILLPFSIRIWRRDPYLTLREIRLFIQHNCAFYVPHRYCSRKEPFTISRFQSYCKPFYVDNSGELFHKATGYKVAMGSASRLYEEGVRHVFYLFSHYWHHITPKNLNEMVMTHKQLWFVDGDFLAEYWVDRISVHAEPHTVSVFRACSRHLQRIPLELWEDIVAQVPCCDLLAVHRTCKVFRTASARPLRRALHWTSTNTARRHREYFWDALPSEDAFRLALRSVSLGRFHDTGGLVEWNVVVPVLRTFVNLSSLSIQGSEIPLHNIVSILTSFPRLEYLELSRLSRSSSDCRAIPTTIPADTLSTIASLPLKEVTIGDIPRASILSIDHGYTAVMNILSTCLSLTTINFTTDSFSEVLDVFLSTGRSFTPSLINLDIRADYLGGFEWDEKEKMLYSDGIRKVLDRCSTNLQRLYLWTDNTIPAAANILHLPSLVEYIGPQDFLDSLRLSSAARTIWVPAPIGCSSTPWSLAKCFGGNVDGVRLRHLSIHQWSDLHTDIEVLFSLFPELEELSLESSSHLSEARLLALRKPIRSLRFLRGVSIISMSMSQLSLEEKEGIAEAWRKVRSTLRYVRLDQRTKLVWKDDVEVWYPRPYTTGQLILPDVKCRRPRPCNSASINGSETPPCLQIVFTSHPHSQSGVAASPIQDVASSPVVALGRDKQSAGPKAPSIVTQSLAVAMVPCNTEEAEEYKSKPDKSVASVGPSYLNVPVIDLTVGESLPTKPDQDAKTAGGPFDREDSIEIIEIIDLTMDSPEIIDLTGDFDD</sequence>
<protein>
    <recommendedName>
        <fullName evidence="2">F-box domain-containing protein</fullName>
    </recommendedName>
</protein>
<comment type="caution">
    <text evidence="3">The sequence shown here is derived from an EMBL/GenBank/DDBJ whole genome shotgun (WGS) entry which is preliminary data.</text>
</comment>
<name>A0ABR2ZBZ8_9AGAR</name>
<dbReference type="Proteomes" id="UP001437256">
    <property type="component" value="Unassembled WGS sequence"/>
</dbReference>
<dbReference type="SUPFAM" id="SSF52047">
    <property type="entry name" value="RNI-like"/>
    <property type="match status" value="1"/>
</dbReference>
<accession>A0ABR2ZBZ8</accession>
<feature type="domain" description="F-box" evidence="2">
    <location>
        <begin position="311"/>
        <end position="347"/>
    </location>
</feature>
<evidence type="ECO:0000313" key="3">
    <source>
        <dbReference type="EMBL" id="KAL0058426.1"/>
    </source>
</evidence>
<evidence type="ECO:0000256" key="1">
    <source>
        <dbReference type="SAM" id="MobiDB-lite"/>
    </source>
</evidence>
<evidence type="ECO:0000259" key="2">
    <source>
        <dbReference type="Pfam" id="PF00646"/>
    </source>
</evidence>
<keyword evidence="4" id="KW-1185">Reference proteome</keyword>
<feature type="region of interest" description="Disordered" evidence="1">
    <location>
        <begin position="877"/>
        <end position="899"/>
    </location>
</feature>
<reference evidence="3 4" key="1">
    <citation type="submission" date="2024-05" db="EMBL/GenBank/DDBJ databases">
        <title>A draft genome resource for the thread blight pathogen Marasmius tenuissimus strain MS-2.</title>
        <authorList>
            <person name="Yulfo-Soto G.E."/>
            <person name="Baruah I.K."/>
            <person name="Amoako-Attah I."/>
            <person name="Bukari Y."/>
            <person name="Meinhardt L.W."/>
            <person name="Bailey B.A."/>
            <person name="Cohen S.P."/>
        </authorList>
    </citation>
    <scope>NUCLEOTIDE SEQUENCE [LARGE SCALE GENOMIC DNA]</scope>
    <source>
        <strain evidence="3 4">MS-2</strain>
    </source>
</reference>
<dbReference type="Gene3D" id="3.80.10.10">
    <property type="entry name" value="Ribonuclease Inhibitor"/>
    <property type="match status" value="1"/>
</dbReference>
<dbReference type="InterPro" id="IPR032675">
    <property type="entry name" value="LRR_dom_sf"/>
</dbReference>
<gene>
    <name evidence="3" type="ORF">AAF712_014887</name>
</gene>
<evidence type="ECO:0000313" key="4">
    <source>
        <dbReference type="Proteomes" id="UP001437256"/>
    </source>
</evidence>
<dbReference type="EMBL" id="JBBXMP010000316">
    <property type="protein sequence ID" value="KAL0058426.1"/>
    <property type="molecule type" value="Genomic_DNA"/>
</dbReference>
<organism evidence="3 4">
    <name type="scientific">Marasmius tenuissimus</name>
    <dbReference type="NCBI Taxonomy" id="585030"/>
    <lineage>
        <taxon>Eukaryota</taxon>
        <taxon>Fungi</taxon>
        <taxon>Dikarya</taxon>
        <taxon>Basidiomycota</taxon>
        <taxon>Agaricomycotina</taxon>
        <taxon>Agaricomycetes</taxon>
        <taxon>Agaricomycetidae</taxon>
        <taxon>Agaricales</taxon>
        <taxon>Marasmiineae</taxon>
        <taxon>Marasmiaceae</taxon>
        <taxon>Marasmius</taxon>
    </lineage>
</organism>
<dbReference type="Pfam" id="PF00646">
    <property type="entry name" value="F-box"/>
    <property type="match status" value="1"/>
</dbReference>
<dbReference type="InterPro" id="IPR001810">
    <property type="entry name" value="F-box_dom"/>
</dbReference>